<organism evidence="1 2">
    <name type="scientific">Pipistrellus nathusii</name>
    <name type="common">Nathusius' pipistrelle</name>
    <dbReference type="NCBI Taxonomy" id="59473"/>
    <lineage>
        <taxon>Eukaryota</taxon>
        <taxon>Metazoa</taxon>
        <taxon>Chordata</taxon>
        <taxon>Craniata</taxon>
        <taxon>Vertebrata</taxon>
        <taxon>Euteleostomi</taxon>
        <taxon>Mammalia</taxon>
        <taxon>Eutheria</taxon>
        <taxon>Laurasiatheria</taxon>
        <taxon>Chiroptera</taxon>
        <taxon>Yangochiroptera</taxon>
        <taxon>Vespertilionidae</taxon>
        <taxon>Pipistrellus</taxon>
    </lineage>
</organism>
<protein>
    <submittedName>
        <fullName evidence="1">Uncharacterized protein</fullName>
    </submittedName>
</protein>
<keyword evidence="2" id="KW-1185">Reference proteome</keyword>
<dbReference type="Proteomes" id="UP001314169">
    <property type="component" value="Chromosome 10"/>
</dbReference>
<gene>
    <name evidence="1" type="ORF">MPIPNATIZW_LOCUS1696</name>
</gene>
<evidence type="ECO:0000313" key="1">
    <source>
        <dbReference type="EMBL" id="CAK6433390.1"/>
    </source>
</evidence>
<accession>A0ABN9Z999</accession>
<evidence type="ECO:0000313" key="2">
    <source>
        <dbReference type="Proteomes" id="UP001314169"/>
    </source>
</evidence>
<proteinExistence type="predicted"/>
<dbReference type="EMBL" id="OY882867">
    <property type="protein sequence ID" value="CAK6433390.1"/>
    <property type="molecule type" value="Genomic_DNA"/>
</dbReference>
<reference evidence="1" key="1">
    <citation type="submission" date="2023-12" db="EMBL/GenBank/DDBJ databases">
        <authorList>
            <person name="Brown T."/>
        </authorList>
    </citation>
    <scope>NUCLEOTIDE SEQUENCE</scope>
</reference>
<sequence>MGLSPGQSSGSLCCAGTVQQGVRPWQLGDGSDPGQIRLLGRSGSASPFTRGFLRRRLRLSGSGAAFGQNTELGRASGADVGGLGRCVFEAPLQVAQGWISG</sequence>
<name>A0ABN9Z999_PIPNA</name>